<accession>A0A016WIP0</accession>
<dbReference type="Proteomes" id="UP000024635">
    <property type="component" value="Unassembled WGS sequence"/>
</dbReference>
<evidence type="ECO:0000313" key="1">
    <source>
        <dbReference type="EMBL" id="EYC39500.1"/>
    </source>
</evidence>
<protein>
    <submittedName>
        <fullName evidence="1">Uncharacterized protein</fullName>
    </submittedName>
</protein>
<comment type="caution">
    <text evidence="1">The sequence shown here is derived from an EMBL/GenBank/DDBJ whole genome shotgun (WGS) entry which is preliminary data.</text>
</comment>
<proteinExistence type="predicted"/>
<dbReference type="AlphaFoldDB" id="A0A016WIP0"/>
<reference evidence="2" key="1">
    <citation type="journal article" date="2015" name="Nat. Genet.">
        <title>The genome and transcriptome of the zoonotic hookworm Ancylostoma ceylanicum identify infection-specific gene families.</title>
        <authorList>
            <person name="Schwarz E.M."/>
            <person name="Hu Y."/>
            <person name="Antoshechkin I."/>
            <person name="Miller M.M."/>
            <person name="Sternberg P.W."/>
            <person name="Aroian R.V."/>
        </authorList>
    </citation>
    <scope>NUCLEOTIDE SEQUENCE</scope>
    <source>
        <strain evidence="2">HY135</strain>
    </source>
</reference>
<evidence type="ECO:0000313" key="2">
    <source>
        <dbReference type="Proteomes" id="UP000024635"/>
    </source>
</evidence>
<sequence>MFQRGRLSSHEVCPTTRSSRGDWIALAKLCRGDQIASLEACSRHHDIRAIYTRCVRFTRMRLFDER</sequence>
<organism evidence="1 2">
    <name type="scientific">Ancylostoma ceylanicum</name>
    <dbReference type="NCBI Taxonomy" id="53326"/>
    <lineage>
        <taxon>Eukaryota</taxon>
        <taxon>Metazoa</taxon>
        <taxon>Ecdysozoa</taxon>
        <taxon>Nematoda</taxon>
        <taxon>Chromadorea</taxon>
        <taxon>Rhabditida</taxon>
        <taxon>Rhabditina</taxon>
        <taxon>Rhabditomorpha</taxon>
        <taxon>Strongyloidea</taxon>
        <taxon>Ancylostomatidae</taxon>
        <taxon>Ancylostomatinae</taxon>
        <taxon>Ancylostoma</taxon>
    </lineage>
</organism>
<keyword evidence="2" id="KW-1185">Reference proteome</keyword>
<dbReference type="EMBL" id="JARK01000253">
    <property type="protein sequence ID" value="EYC39500.1"/>
    <property type="molecule type" value="Genomic_DNA"/>
</dbReference>
<gene>
    <name evidence="1" type="primary">Acey_s0653.g1169</name>
    <name evidence="1" type="ORF">Y032_0653g1169</name>
</gene>
<name>A0A016WIP0_9BILA</name>